<accession>A0A1C0ZS46</accession>
<dbReference type="RefSeq" id="WP_065858882.1">
    <property type="nucleotide sequence ID" value="NZ_LYPC01000029.1"/>
</dbReference>
<dbReference type="PANTHER" id="PTHR35337">
    <property type="entry name" value="SLR1478 PROTEIN"/>
    <property type="match status" value="1"/>
</dbReference>
<protein>
    <recommendedName>
        <fullName evidence="4">Stage II sporulation protein M</fullName>
    </recommendedName>
</protein>
<keyword evidence="1" id="KW-0812">Transmembrane</keyword>
<reference evidence="3" key="1">
    <citation type="submission" date="2016-05" db="EMBL/GenBank/DDBJ databases">
        <title>Paenibacillus oryzae. sp. nov., isolated from the rice root.</title>
        <authorList>
            <person name="Zhang J."/>
            <person name="Zhang X."/>
        </authorList>
    </citation>
    <scope>NUCLEOTIDE SEQUENCE [LARGE SCALE GENOMIC DNA]</scope>
    <source>
        <strain evidence="3">KCTC13222</strain>
    </source>
</reference>
<feature type="transmembrane region" description="Helical" evidence="1">
    <location>
        <begin position="178"/>
        <end position="201"/>
    </location>
</feature>
<proteinExistence type="predicted"/>
<evidence type="ECO:0008006" key="4">
    <source>
        <dbReference type="Google" id="ProtNLM"/>
    </source>
</evidence>
<comment type="caution">
    <text evidence="2">The sequence shown here is derived from an EMBL/GenBank/DDBJ whole genome shotgun (WGS) entry which is preliminary data.</text>
</comment>
<dbReference type="Proteomes" id="UP000093309">
    <property type="component" value="Unassembled WGS sequence"/>
</dbReference>
<dbReference type="OrthoDB" id="161024at2"/>
<name>A0A1C0ZS46_9BACL</name>
<gene>
    <name evidence="2" type="ORF">A8709_04100</name>
</gene>
<feature type="transmembrane region" description="Helical" evidence="1">
    <location>
        <begin position="79"/>
        <end position="103"/>
    </location>
</feature>
<dbReference type="Pfam" id="PF01944">
    <property type="entry name" value="SpoIIM"/>
    <property type="match status" value="1"/>
</dbReference>
<organism evidence="2 3">
    <name type="scientific">Paenibacillus pectinilyticus</name>
    <dbReference type="NCBI Taxonomy" id="512399"/>
    <lineage>
        <taxon>Bacteria</taxon>
        <taxon>Bacillati</taxon>
        <taxon>Bacillota</taxon>
        <taxon>Bacilli</taxon>
        <taxon>Bacillales</taxon>
        <taxon>Paenibacillaceae</taxon>
        <taxon>Paenibacillus</taxon>
    </lineage>
</organism>
<dbReference type="AlphaFoldDB" id="A0A1C0ZS46"/>
<dbReference type="PANTHER" id="PTHR35337:SF1">
    <property type="entry name" value="SLR1478 PROTEIN"/>
    <property type="match status" value="1"/>
</dbReference>
<feature type="transmembrane region" description="Helical" evidence="1">
    <location>
        <begin position="123"/>
        <end position="142"/>
    </location>
</feature>
<evidence type="ECO:0000313" key="3">
    <source>
        <dbReference type="Proteomes" id="UP000093309"/>
    </source>
</evidence>
<dbReference type="EMBL" id="LYPC01000029">
    <property type="protein sequence ID" value="OCT10887.1"/>
    <property type="molecule type" value="Genomic_DNA"/>
</dbReference>
<keyword evidence="1" id="KW-0472">Membrane</keyword>
<keyword evidence="3" id="KW-1185">Reference proteome</keyword>
<dbReference type="InterPro" id="IPR002798">
    <property type="entry name" value="SpoIIM-like"/>
</dbReference>
<keyword evidence="1" id="KW-1133">Transmembrane helix</keyword>
<evidence type="ECO:0000313" key="2">
    <source>
        <dbReference type="EMBL" id="OCT10887.1"/>
    </source>
</evidence>
<feature type="transmembrane region" description="Helical" evidence="1">
    <location>
        <begin position="15"/>
        <end position="32"/>
    </location>
</feature>
<dbReference type="STRING" id="512399.A8709_04100"/>
<sequence length="203" mass="22569">MNLRPLLTHFKEMKHYFIVVVLVFGFSFYLGWANSGQYSHFLEGQLAGLKPTINTINASDNPQLWLFVLIFLNNAIKSVVIVFTGLLLGILPLFMIIANGMILGYVLSLQTNGSTLTVVLKGILPHGIIEIPVILIACAYGLKLGMLVWKMGLQVAVPIEKKSARLEIRRILQLTKPLSVGIVILLLFAAIIESTLTYWLVHL</sequence>
<evidence type="ECO:0000256" key="1">
    <source>
        <dbReference type="SAM" id="Phobius"/>
    </source>
</evidence>